<dbReference type="EMBL" id="JAENHP010000001">
    <property type="protein sequence ID" value="MBM2614926.1"/>
    <property type="molecule type" value="Genomic_DNA"/>
</dbReference>
<evidence type="ECO:0000259" key="6">
    <source>
        <dbReference type="PROSITE" id="PS51755"/>
    </source>
</evidence>
<dbReference type="SMART" id="SM00448">
    <property type="entry name" value="REC"/>
    <property type="match status" value="1"/>
</dbReference>
<dbReference type="InterPro" id="IPR039420">
    <property type="entry name" value="WalR-like"/>
</dbReference>
<feature type="compositionally biased region" description="Low complexity" evidence="4">
    <location>
        <begin position="271"/>
        <end position="281"/>
    </location>
</feature>
<evidence type="ECO:0000259" key="5">
    <source>
        <dbReference type="PROSITE" id="PS50110"/>
    </source>
</evidence>
<feature type="modified residue" description="4-aspartylphosphate" evidence="2">
    <location>
        <position position="51"/>
    </location>
</feature>
<dbReference type="Pfam" id="PF00486">
    <property type="entry name" value="Trans_reg_C"/>
    <property type="match status" value="1"/>
</dbReference>
<dbReference type="Gene3D" id="1.10.10.10">
    <property type="entry name" value="Winged helix-like DNA-binding domain superfamily/Winged helix DNA-binding domain"/>
    <property type="match status" value="1"/>
</dbReference>
<dbReference type="PROSITE" id="PS51755">
    <property type="entry name" value="OMPR_PHOB"/>
    <property type="match status" value="1"/>
</dbReference>
<feature type="domain" description="OmpR/PhoB-type" evidence="6">
    <location>
        <begin position="124"/>
        <end position="218"/>
    </location>
</feature>
<proteinExistence type="predicted"/>
<dbReference type="PANTHER" id="PTHR48111">
    <property type="entry name" value="REGULATOR OF RPOS"/>
    <property type="match status" value="1"/>
</dbReference>
<name>A0ABS2A512_9ACTN</name>
<reference evidence="7 8" key="1">
    <citation type="submission" date="2021-01" db="EMBL/GenBank/DDBJ databases">
        <title>Actinoplanes sp. nov. LDG1-06 isolated from lichen.</title>
        <authorList>
            <person name="Saeng-In P."/>
            <person name="Phongsopitanun W."/>
            <person name="Kanchanasin P."/>
            <person name="Yuki M."/>
            <person name="Kudo T."/>
            <person name="Ohkuma M."/>
            <person name="Tanasupawat S."/>
        </authorList>
    </citation>
    <scope>NUCLEOTIDE SEQUENCE [LARGE SCALE GENOMIC DNA]</scope>
    <source>
        <strain evidence="7 8">LDG1-06</strain>
    </source>
</reference>
<keyword evidence="1 3" id="KW-0238">DNA-binding</keyword>
<dbReference type="SUPFAM" id="SSF52172">
    <property type="entry name" value="CheY-like"/>
    <property type="match status" value="1"/>
</dbReference>
<dbReference type="Gene3D" id="6.10.250.690">
    <property type="match status" value="1"/>
</dbReference>
<dbReference type="InterPro" id="IPR001867">
    <property type="entry name" value="OmpR/PhoB-type_DNA-bd"/>
</dbReference>
<evidence type="ECO:0000256" key="3">
    <source>
        <dbReference type="PROSITE-ProRule" id="PRU01091"/>
    </source>
</evidence>
<protein>
    <submittedName>
        <fullName evidence="7">Response regulator transcription factor</fullName>
    </submittedName>
</protein>
<dbReference type="Pfam" id="PF00072">
    <property type="entry name" value="Response_reg"/>
    <property type="match status" value="1"/>
</dbReference>
<evidence type="ECO:0000313" key="7">
    <source>
        <dbReference type="EMBL" id="MBM2614926.1"/>
    </source>
</evidence>
<dbReference type="PROSITE" id="PS50110">
    <property type="entry name" value="RESPONSE_REGULATORY"/>
    <property type="match status" value="1"/>
</dbReference>
<accession>A0ABS2A512</accession>
<comment type="caution">
    <text evidence="7">The sequence shown here is derived from an EMBL/GenBank/DDBJ whole genome shotgun (WGS) entry which is preliminary data.</text>
</comment>
<evidence type="ECO:0000313" key="8">
    <source>
        <dbReference type="Proteomes" id="UP000632138"/>
    </source>
</evidence>
<dbReference type="Gene3D" id="3.40.50.2300">
    <property type="match status" value="1"/>
</dbReference>
<dbReference type="InterPro" id="IPR011006">
    <property type="entry name" value="CheY-like_superfamily"/>
</dbReference>
<evidence type="ECO:0000256" key="1">
    <source>
        <dbReference type="ARBA" id="ARBA00023125"/>
    </source>
</evidence>
<gene>
    <name evidence="7" type="ORF">JIG36_05055</name>
</gene>
<feature type="region of interest" description="Disordered" evidence="4">
    <location>
        <begin position="220"/>
        <end position="281"/>
    </location>
</feature>
<feature type="DNA-binding region" description="OmpR/PhoB-type" evidence="3">
    <location>
        <begin position="124"/>
        <end position="218"/>
    </location>
</feature>
<sequence>MRVLVVDDEQRLARSLRLGLEAEGFAVDVAHNGVDGLWLARENTYDAIVLDLMLPGLNGYQVCATLRAEQDWTPILMLTAKDGEWDQVEGLDTGADDYLTKPCSFPVLVARLRAVSRRGARERPTELVVGDLRLDPAARRVWRDGREVEFTTREFSLLFFLARHPGDVVSKRQILDGVWDADFEGDPNIVEVYIGHLRNKIGRETIQTVRGAGYRLAGGTAAVGSRGGDGGGTAAVGNRGGDGGGTAGAGNSGGGGGRSAGAGDRGRDGAGRLAAGNHDGA</sequence>
<dbReference type="CDD" id="cd19935">
    <property type="entry name" value="REC_OmpR_CusR-like"/>
    <property type="match status" value="1"/>
</dbReference>
<keyword evidence="2" id="KW-0597">Phosphoprotein</keyword>
<dbReference type="CDD" id="cd00383">
    <property type="entry name" value="trans_reg_C"/>
    <property type="match status" value="1"/>
</dbReference>
<dbReference type="InterPro" id="IPR001789">
    <property type="entry name" value="Sig_transdc_resp-reg_receiver"/>
</dbReference>
<keyword evidence="8" id="KW-1185">Reference proteome</keyword>
<evidence type="ECO:0000256" key="4">
    <source>
        <dbReference type="SAM" id="MobiDB-lite"/>
    </source>
</evidence>
<feature type="compositionally biased region" description="Gly residues" evidence="4">
    <location>
        <begin position="225"/>
        <end position="260"/>
    </location>
</feature>
<dbReference type="Proteomes" id="UP000632138">
    <property type="component" value="Unassembled WGS sequence"/>
</dbReference>
<dbReference type="PANTHER" id="PTHR48111:SF36">
    <property type="entry name" value="TRANSCRIPTIONAL REGULATORY PROTEIN CUTR"/>
    <property type="match status" value="1"/>
</dbReference>
<feature type="domain" description="Response regulatory" evidence="5">
    <location>
        <begin position="2"/>
        <end position="116"/>
    </location>
</feature>
<evidence type="ECO:0000256" key="2">
    <source>
        <dbReference type="PROSITE-ProRule" id="PRU00169"/>
    </source>
</evidence>
<dbReference type="InterPro" id="IPR036388">
    <property type="entry name" value="WH-like_DNA-bd_sf"/>
</dbReference>
<dbReference type="SMART" id="SM00862">
    <property type="entry name" value="Trans_reg_C"/>
    <property type="match status" value="1"/>
</dbReference>
<organism evidence="7 8">
    <name type="scientific">Paractinoplanes ovalisporus</name>
    <dbReference type="NCBI Taxonomy" id="2810368"/>
    <lineage>
        <taxon>Bacteria</taxon>
        <taxon>Bacillati</taxon>
        <taxon>Actinomycetota</taxon>
        <taxon>Actinomycetes</taxon>
        <taxon>Micromonosporales</taxon>
        <taxon>Micromonosporaceae</taxon>
        <taxon>Paractinoplanes</taxon>
    </lineage>
</organism>